<evidence type="ECO:0000313" key="3">
    <source>
        <dbReference type="Proteomes" id="UP000544331"/>
    </source>
</evidence>
<dbReference type="EMBL" id="JAAOAN010000509">
    <property type="protein sequence ID" value="KAF5704663.1"/>
    <property type="molecule type" value="Genomic_DNA"/>
</dbReference>
<proteinExistence type="predicted"/>
<comment type="caution">
    <text evidence="2">The sequence shown here is derived from an EMBL/GenBank/DDBJ whole genome shotgun (WGS) entry which is preliminary data.</text>
</comment>
<sequence length="185" mass="20060">MNLSRNTRQNSSGPQANSSTLCDRPKATNADGEDQSFTETPPDHYPARPHVNQLGSSDAGATGTGEAAGSPERSHFTTSERFVHQLNGSYMSFGTSGTINNVREIHDGSSKEGWEIQHNGPTFVFERGTTKYSVTRSGECNNPTMYAGASQDGDGKKIKGIQHNGPRIENIWKLYTVLLIEGILS</sequence>
<evidence type="ECO:0000313" key="2">
    <source>
        <dbReference type="EMBL" id="KAF5704663.1"/>
    </source>
</evidence>
<dbReference type="Proteomes" id="UP000544331">
    <property type="component" value="Unassembled WGS sequence"/>
</dbReference>
<dbReference type="OrthoDB" id="5112692at2759"/>
<protein>
    <submittedName>
        <fullName evidence="2">Uncharacterized protein</fullName>
    </submittedName>
</protein>
<dbReference type="AlphaFoldDB" id="A0A8H5Y2L6"/>
<evidence type="ECO:0000256" key="1">
    <source>
        <dbReference type="SAM" id="MobiDB-lite"/>
    </source>
</evidence>
<name>A0A8H5Y2L6_9HYPO</name>
<feature type="compositionally biased region" description="Polar residues" evidence="1">
    <location>
        <begin position="1"/>
        <end position="21"/>
    </location>
</feature>
<feature type="region of interest" description="Disordered" evidence="1">
    <location>
        <begin position="1"/>
        <end position="77"/>
    </location>
</feature>
<feature type="compositionally biased region" description="Low complexity" evidence="1">
    <location>
        <begin position="59"/>
        <end position="69"/>
    </location>
</feature>
<reference evidence="2 3" key="1">
    <citation type="submission" date="2020-05" db="EMBL/GenBank/DDBJ databases">
        <title>Identification and distribution of gene clusters putatively required for synthesis of sphingolipid metabolism inhibitors in phylogenetically diverse species of the filamentous fungus Fusarium.</title>
        <authorList>
            <person name="Kim H.-S."/>
            <person name="Busman M."/>
            <person name="Brown D.W."/>
            <person name="Divon H."/>
            <person name="Uhlig S."/>
            <person name="Proctor R.H."/>
        </authorList>
    </citation>
    <scope>NUCLEOTIDE SEQUENCE [LARGE SCALE GENOMIC DNA]</scope>
    <source>
        <strain evidence="2 3">NRRL 66235</strain>
    </source>
</reference>
<gene>
    <name evidence="2" type="ORF">FMUND_12391</name>
</gene>
<organism evidence="2 3">
    <name type="scientific">Fusarium mundagurra</name>
    <dbReference type="NCBI Taxonomy" id="1567541"/>
    <lineage>
        <taxon>Eukaryota</taxon>
        <taxon>Fungi</taxon>
        <taxon>Dikarya</taxon>
        <taxon>Ascomycota</taxon>
        <taxon>Pezizomycotina</taxon>
        <taxon>Sordariomycetes</taxon>
        <taxon>Hypocreomycetidae</taxon>
        <taxon>Hypocreales</taxon>
        <taxon>Nectriaceae</taxon>
        <taxon>Fusarium</taxon>
        <taxon>Fusarium fujikuroi species complex</taxon>
    </lineage>
</organism>
<accession>A0A8H5Y2L6</accession>
<keyword evidence="3" id="KW-1185">Reference proteome</keyword>